<gene>
    <name evidence="1" type="ORF">DL762_004614</name>
</gene>
<dbReference type="InterPro" id="IPR052349">
    <property type="entry name" value="Metallo-hydrolase_Enzymes"/>
</dbReference>
<comment type="caution">
    <text evidence="1">The sequence shown here is derived from an EMBL/GenBank/DDBJ whole genome shotgun (WGS) entry which is preliminary data.</text>
</comment>
<dbReference type="Gene3D" id="3.20.20.140">
    <property type="entry name" value="Metal-dependent hydrolases"/>
    <property type="match status" value="1"/>
</dbReference>
<dbReference type="Proteomes" id="UP000294003">
    <property type="component" value="Unassembled WGS sequence"/>
</dbReference>
<protein>
    <submittedName>
        <fullName evidence="1">Uncharacterized protein</fullName>
    </submittedName>
</protein>
<keyword evidence="2" id="KW-1185">Reference proteome</keyword>
<dbReference type="InterPro" id="IPR032466">
    <property type="entry name" value="Metal_Hydrolase"/>
</dbReference>
<sequence>MGRPNADVSHSRPRGTPQVLSMINDLGLSACIGVNNVGNAFTPYGTGDPLQLASWAVGIYQAGTVDDAHILYECVSGRAREAISLDSGCCIGRHIRRSNLGTETTRSESAGFGVTISCRRPSAESRGAAET</sequence>
<dbReference type="PANTHER" id="PTHR32027">
    <property type="entry name" value="CYTOSINE DEAMINASE"/>
    <property type="match status" value="1"/>
</dbReference>
<reference evidence="1 2" key="1">
    <citation type="submission" date="2018-06" db="EMBL/GenBank/DDBJ databases">
        <title>Complete Genomes of Monosporascus.</title>
        <authorList>
            <person name="Robinson A.J."/>
            <person name="Natvig D.O."/>
        </authorList>
    </citation>
    <scope>NUCLEOTIDE SEQUENCE [LARGE SCALE GENOMIC DNA]</scope>
    <source>
        <strain evidence="1 2">CBS 609.92</strain>
    </source>
</reference>
<evidence type="ECO:0000313" key="2">
    <source>
        <dbReference type="Proteomes" id="UP000294003"/>
    </source>
</evidence>
<name>A0ABY0H8A8_9PEZI</name>
<dbReference type="PANTHER" id="PTHR32027:SF0">
    <property type="entry name" value="CYTOSINE DEAMINASE"/>
    <property type="match status" value="1"/>
</dbReference>
<evidence type="ECO:0000313" key="1">
    <source>
        <dbReference type="EMBL" id="RYO86691.1"/>
    </source>
</evidence>
<organism evidence="1 2">
    <name type="scientific">Monosporascus cannonballus</name>
    <dbReference type="NCBI Taxonomy" id="155416"/>
    <lineage>
        <taxon>Eukaryota</taxon>
        <taxon>Fungi</taxon>
        <taxon>Dikarya</taxon>
        <taxon>Ascomycota</taxon>
        <taxon>Pezizomycotina</taxon>
        <taxon>Sordariomycetes</taxon>
        <taxon>Xylariomycetidae</taxon>
        <taxon>Xylariales</taxon>
        <taxon>Xylariales incertae sedis</taxon>
        <taxon>Monosporascus</taxon>
    </lineage>
</organism>
<accession>A0ABY0H8A8</accession>
<dbReference type="EMBL" id="QJNS01000111">
    <property type="protein sequence ID" value="RYO86691.1"/>
    <property type="molecule type" value="Genomic_DNA"/>
</dbReference>
<dbReference type="SUPFAM" id="SSF51556">
    <property type="entry name" value="Metallo-dependent hydrolases"/>
    <property type="match status" value="1"/>
</dbReference>
<proteinExistence type="predicted"/>